<evidence type="ECO:0000256" key="11">
    <source>
        <dbReference type="RuleBase" id="RU004326"/>
    </source>
</evidence>
<dbReference type="AlphaFoldDB" id="A0A0C2TQM6"/>
<keyword evidence="7 11" id="KW-0479">Metal-binding</keyword>
<dbReference type="SUPFAM" id="SSF53738">
    <property type="entry name" value="Phosphoglucomutase, first 3 domains"/>
    <property type="match status" value="3"/>
</dbReference>
<dbReference type="Pfam" id="PF02879">
    <property type="entry name" value="PGM_PMM_II"/>
    <property type="match status" value="1"/>
</dbReference>
<evidence type="ECO:0000313" key="16">
    <source>
        <dbReference type="Proteomes" id="UP000054549"/>
    </source>
</evidence>
<evidence type="ECO:0000256" key="3">
    <source>
        <dbReference type="ARBA" id="ARBA00010231"/>
    </source>
</evidence>
<dbReference type="STRING" id="946122.A0A0C2TQM6"/>
<dbReference type="InterPro" id="IPR016066">
    <property type="entry name" value="A-D-PHexomutase_CS"/>
</dbReference>
<proteinExistence type="inferred from homology"/>
<keyword evidence="4" id="KW-0963">Cytoplasm</keyword>
<dbReference type="GO" id="GO:0005737">
    <property type="term" value="C:cytoplasm"/>
    <property type="evidence" value="ECO:0007669"/>
    <property type="project" value="UniProtKB-SubCell"/>
</dbReference>
<dbReference type="PROSITE" id="PS00710">
    <property type="entry name" value="PGM_PMM"/>
    <property type="match status" value="1"/>
</dbReference>
<organism evidence="15 16">
    <name type="scientific">Amanita muscaria (strain Koide BX008)</name>
    <dbReference type="NCBI Taxonomy" id="946122"/>
    <lineage>
        <taxon>Eukaryota</taxon>
        <taxon>Fungi</taxon>
        <taxon>Dikarya</taxon>
        <taxon>Basidiomycota</taxon>
        <taxon>Agaricomycotina</taxon>
        <taxon>Agaricomycetes</taxon>
        <taxon>Agaricomycetidae</taxon>
        <taxon>Agaricales</taxon>
        <taxon>Pluteineae</taxon>
        <taxon>Amanitaceae</taxon>
        <taxon>Amanita</taxon>
    </lineage>
</organism>
<dbReference type="InterPro" id="IPR036900">
    <property type="entry name" value="A-D-PHexomutase_C_sf"/>
</dbReference>
<evidence type="ECO:0000256" key="1">
    <source>
        <dbReference type="ARBA" id="ARBA00001946"/>
    </source>
</evidence>
<protein>
    <recommendedName>
        <fullName evidence="17">Phosphoglucomutase</fullName>
    </recommendedName>
</protein>
<comment type="similarity">
    <text evidence="3 11">Belongs to the phosphohexose mutase family.</text>
</comment>
<reference evidence="15 16" key="1">
    <citation type="submission" date="2014-04" db="EMBL/GenBank/DDBJ databases">
        <title>Evolutionary Origins and Diversification of the Mycorrhizal Mutualists.</title>
        <authorList>
            <consortium name="DOE Joint Genome Institute"/>
            <consortium name="Mycorrhizal Genomics Consortium"/>
            <person name="Kohler A."/>
            <person name="Kuo A."/>
            <person name="Nagy L.G."/>
            <person name="Floudas D."/>
            <person name="Copeland A."/>
            <person name="Barry K.W."/>
            <person name="Cichocki N."/>
            <person name="Veneault-Fourrey C."/>
            <person name="LaButti K."/>
            <person name="Lindquist E.A."/>
            <person name="Lipzen A."/>
            <person name="Lundell T."/>
            <person name="Morin E."/>
            <person name="Murat C."/>
            <person name="Riley R."/>
            <person name="Ohm R."/>
            <person name="Sun H."/>
            <person name="Tunlid A."/>
            <person name="Henrissat B."/>
            <person name="Grigoriev I.V."/>
            <person name="Hibbett D.S."/>
            <person name="Martin F."/>
        </authorList>
    </citation>
    <scope>NUCLEOTIDE SEQUENCE [LARGE SCALE GENOMIC DNA]</scope>
    <source>
        <strain evidence="15 16">Koide BX008</strain>
    </source>
</reference>
<dbReference type="InterPro" id="IPR005845">
    <property type="entry name" value="A-D-PHexomutase_a/b/a-II"/>
</dbReference>
<dbReference type="Proteomes" id="UP000054549">
    <property type="component" value="Unassembled WGS sequence"/>
</dbReference>
<evidence type="ECO:0000256" key="4">
    <source>
        <dbReference type="ARBA" id="ARBA00022490"/>
    </source>
</evidence>
<dbReference type="Gene3D" id="3.40.120.10">
    <property type="entry name" value="Alpha-D-Glucose-1,6-Bisphosphate, subunit A, domain 3"/>
    <property type="match status" value="3"/>
</dbReference>
<dbReference type="InterPro" id="IPR005846">
    <property type="entry name" value="A-D-PHexomutase_a/b/a-III"/>
</dbReference>
<evidence type="ECO:0000256" key="2">
    <source>
        <dbReference type="ARBA" id="ARBA00004496"/>
    </source>
</evidence>
<keyword evidence="5" id="KW-0313">Glucose metabolism</keyword>
<comment type="cofactor">
    <cofactor evidence="1">
        <name>Mg(2+)</name>
        <dbReference type="ChEBI" id="CHEBI:18420"/>
    </cofactor>
</comment>
<evidence type="ECO:0000256" key="5">
    <source>
        <dbReference type="ARBA" id="ARBA00022526"/>
    </source>
</evidence>
<dbReference type="PANTHER" id="PTHR45745">
    <property type="entry name" value="PHOSPHOMANNOMUTASE 45A"/>
    <property type="match status" value="1"/>
</dbReference>
<keyword evidence="8 11" id="KW-0460">Magnesium</keyword>
<keyword evidence="6" id="KW-0597">Phosphoprotein</keyword>
<evidence type="ECO:0000256" key="9">
    <source>
        <dbReference type="ARBA" id="ARBA00023235"/>
    </source>
</evidence>
<keyword evidence="10" id="KW-0119">Carbohydrate metabolism</keyword>
<feature type="domain" description="Alpha-D-phosphohexomutase alpha/beta/alpha" evidence="14">
    <location>
        <begin position="322"/>
        <end position="446"/>
    </location>
</feature>
<dbReference type="OrthoDB" id="8300170at2759"/>
<dbReference type="SUPFAM" id="SSF55957">
    <property type="entry name" value="Phosphoglucomutase, C-terminal domain"/>
    <property type="match status" value="1"/>
</dbReference>
<evidence type="ECO:0000256" key="8">
    <source>
        <dbReference type="ARBA" id="ARBA00022842"/>
    </source>
</evidence>
<dbReference type="InterPro" id="IPR005844">
    <property type="entry name" value="A-D-PHexomutase_a/b/a-I"/>
</dbReference>
<evidence type="ECO:0000259" key="12">
    <source>
        <dbReference type="Pfam" id="PF02878"/>
    </source>
</evidence>
<dbReference type="Pfam" id="PF02880">
    <property type="entry name" value="PGM_PMM_III"/>
    <property type="match status" value="1"/>
</dbReference>
<dbReference type="GO" id="GO:0006166">
    <property type="term" value="P:purine ribonucleoside salvage"/>
    <property type="evidence" value="ECO:0007669"/>
    <property type="project" value="TreeGrafter"/>
</dbReference>
<keyword evidence="16" id="KW-1185">Reference proteome</keyword>
<evidence type="ECO:0000256" key="7">
    <source>
        <dbReference type="ARBA" id="ARBA00022723"/>
    </source>
</evidence>
<dbReference type="GO" id="GO:0005634">
    <property type="term" value="C:nucleus"/>
    <property type="evidence" value="ECO:0007669"/>
    <property type="project" value="TreeGrafter"/>
</dbReference>
<feature type="domain" description="Alpha-D-phosphohexomutase alpha/beta/alpha" evidence="12">
    <location>
        <begin position="44"/>
        <end position="182"/>
    </location>
</feature>
<dbReference type="GO" id="GO:0006006">
    <property type="term" value="P:glucose metabolic process"/>
    <property type="evidence" value="ECO:0007669"/>
    <property type="project" value="UniProtKB-KW"/>
</dbReference>
<dbReference type="HOGENOM" id="CLU_016950_0_1_1"/>
<evidence type="ECO:0008006" key="17">
    <source>
        <dbReference type="Google" id="ProtNLM"/>
    </source>
</evidence>
<dbReference type="CDD" id="cd05799">
    <property type="entry name" value="PGM2"/>
    <property type="match status" value="1"/>
</dbReference>
<evidence type="ECO:0000259" key="14">
    <source>
        <dbReference type="Pfam" id="PF02880"/>
    </source>
</evidence>
<comment type="subcellular location">
    <subcellularLocation>
        <location evidence="2">Cytoplasm</location>
    </subcellularLocation>
</comment>
<evidence type="ECO:0000313" key="15">
    <source>
        <dbReference type="EMBL" id="KIL69544.1"/>
    </source>
</evidence>
<evidence type="ECO:0000259" key="13">
    <source>
        <dbReference type="Pfam" id="PF02879"/>
    </source>
</evidence>
<feature type="domain" description="Alpha-D-phosphohexomutase alpha/beta/alpha" evidence="13">
    <location>
        <begin position="222"/>
        <end position="312"/>
    </location>
</feature>
<sequence>MASLETLVQEWLRLDRNEKTRQEILDLLVTSNTDELEKRMKPRIQFGTAGLRGKMEAGWARMNDLTVLQATQGLCAYVLLQTVDAKSRGVVIGYDHRHNSERWAHLAARVFLSHGVKTYLLQGLVHTPMVPFSVKRLSATCGIMITASHNPKQDNGYKVYWENAVQIIGPHDKGISDSIEANLEPAPLIEGDISSLHLEDRTAEMREAYFASLAILNTHRIINEKCKVKFVNTSMHGVSDRFVSQAFALFGFPSYIPVVAQQTPDPEFPTVRFPNPEEKGLCDEAIRVADAERASYVLAQDPDGDRFAAAEKSPEGAWSLFTGDQLGALFAGHILDQYKLTGKPLNKLAMVASLVSSRMIEAMSIAEGFEFQDCLTGFKYIGNTALNLVAKGSEVPFGYEEAIGYMFGSEIRDKDGVAASVVFAQLVAELHDQGRTARTFLEELYNRQGSASAYPSEIAGLRVTRVVDFASSYDSGNPPSYKSNLSSSGHMIQFRAGARDDLRIALTIRTSGTEPKIKYYLEGTGRDRDAVEGILPQVVDELETIWLESQKYGLGRP</sequence>
<name>A0A0C2TQM6_AMAMK</name>
<dbReference type="FunFam" id="3.40.120.10:FF:000035">
    <property type="entry name" value="Pgm3p"/>
    <property type="match status" value="1"/>
</dbReference>
<evidence type="ECO:0000256" key="10">
    <source>
        <dbReference type="ARBA" id="ARBA00023277"/>
    </source>
</evidence>
<dbReference type="GO" id="GO:0000287">
    <property type="term" value="F:magnesium ion binding"/>
    <property type="evidence" value="ECO:0007669"/>
    <property type="project" value="InterPro"/>
</dbReference>
<keyword evidence="9" id="KW-0413">Isomerase</keyword>
<dbReference type="InterPro" id="IPR016055">
    <property type="entry name" value="A-D-PHexomutase_a/b/a-I/II/III"/>
</dbReference>
<dbReference type="PANTHER" id="PTHR45745:SF1">
    <property type="entry name" value="PHOSPHOGLUCOMUTASE 2B-RELATED"/>
    <property type="match status" value="1"/>
</dbReference>
<gene>
    <name evidence="15" type="ORF">M378DRAFT_183980</name>
</gene>
<dbReference type="EMBL" id="KN818225">
    <property type="protein sequence ID" value="KIL69544.1"/>
    <property type="molecule type" value="Genomic_DNA"/>
</dbReference>
<dbReference type="GO" id="GO:0008973">
    <property type="term" value="F:phosphopentomutase activity"/>
    <property type="evidence" value="ECO:0007669"/>
    <property type="project" value="TreeGrafter"/>
</dbReference>
<dbReference type="FunCoup" id="A0A0C2TQM6">
    <property type="interactions" value="204"/>
</dbReference>
<dbReference type="InParanoid" id="A0A0C2TQM6"/>
<evidence type="ECO:0000256" key="6">
    <source>
        <dbReference type="ARBA" id="ARBA00022553"/>
    </source>
</evidence>
<accession>A0A0C2TQM6</accession>
<dbReference type="Pfam" id="PF02878">
    <property type="entry name" value="PGM_PMM_I"/>
    <property type="match status" value="1"/>
</dbReference>